<protein>
    <recommendedName>
        <fullName evidence="1">Stage 0 sporulation protein A homolog</fullName>
    </recommendedName>
</protein>
<dbReference type="SUPFAM" id="SSF52172">
    <property type="entry name" value="CheY-like"/>
    <property type="match status" value="1"/>
</dbReference>
<evidence type="ECO:0000256" key="3">
    <source>
        <dbReference type="ARBA" id="ARBA00023125"/>
    </source>
</evidence>
<proteinExistence type="predicted"/>
<keyword evidence="3 7" id="KW-0238">DNA-binding</keyword>
<dbReference type="PROSITE" id="PS51755">
    <property type="entry name" value="OMPR_PHOB"/>
    <property type="match status" value="1"/>
</dbReference>
<dbReference type="Gene3D" id="6.10.250.690">
    <property type="match status" value="1"/>
</dbReference>
<evidence type="ECO:0000259" key="9">
    <source>
        <dbReference type="PROSITE" id="PS51755"/>
    </source>
</evidence>
<dbReference type="InterPro" id="IPR011006">
    <property type="entry name" value="CheY-like_superfamily"/>
</dbReference>
<dbReference type="InterPro" id="IPR001789">
    <property type="entry name" value="Sig_transdc_resp-reg_receiver"/>
</dbReference>
<keyword evidence="4" id="KW-0804">Transcription</keyword>
<dbReference type="Pfam" id="PF00072">
    <property type="entry name" value="Response_reg"/>
    <property type="match status" value="1"/>
</dbReference>
<evidence type="ECO:0000256" key="6">
    <source>
        <dbReference type="PROSITE-ProRule" id="PRU00169"/>
    </source>
</evidence>
<comment type="function">
    <text evidence="5">May play the central regulatory role in sporulation. It may be an element of the effector pathway responsible for the activation of sporulation genes in response to nutritional stress. Spo0A may act in concert with spo0H (a sigma factor) to control the expression of some genes that are critical to the sporulation process.</text>
</comment>
<evidence type="ECO:0000256" key="2">
    <source>
        <dbReference type="ARBA" id="ARBA00023015"/>
    </source>
</evidence>
<sequence length="228" mass="25974">MCKGNILIVEDDNDINALLYDMVTDDGYKAKSAYSGTEALIYLENDKYDLVLLDLMLPGKSGDELLSIIREKSNMPIIIISAKEEKGLKAKILRAGADDFISKPFDIDEVLARIEVNMRRYSGNIEIKNDNKYKEIEIFPESRVVKVNGQELTLTSIEFDILELMVKYPDKVFSKNNLFRSVWGEDFLCDDNTITVHISNLRNKIKKAGAKESYIKTIWGIGYKLNTN</sequence>
<evidence type="ECO:0000256" key="1">
    <source>
        <dbReference type="ARBA" id="ARBA00018672"/>
    </source>
</evidence>
<keyword evidence="2" id="KW-0805">Transcription regulation</keyword>
<evidence type="ECO:0000256" key="7">
    <source>
        <dbReference type="PROSITE-ProRule" id="PRU01091"/>
    </source>
</evidence>
<feature type="domain" description="OmpR/PhoB-type" evidence="9">
    <location>
        <begin position="124"/>
        <end position="227"/>
    </location>
</feature>
<feature type="modified residue" description="4-aspartylphosphate" evidence="6">
    <location>
        <position position="54"/>
    </location>
</feature>
<evidence type="ECO:0000259" key="8">
    <source>
        <dbReference type="PROSITE" id="PS50110"/>
    </source>
</evidence>
<evidence type="ECO:0000256" key="4">
    <source>
        <dbReference type="ARBA" id="ARBA00023163"/>
    </source>
</evidence>
<dbReference type="SMART" id="SM00862">
    <property type="entry name" value="Trans_reg_C"/>
    <property type="match status" value="1"/>
</dbReference>
<dbReference type="Gene3D" id="1.10.10.10">
    <property type="entry name" value="Winged helix-like DNA-binding domain superfamily/Winged helix DNA-binding domain"/>
    <property type="match status" value="1"/>
</dbReference>
<dbReference type="InterPro" id="IPR036388">
    <property type="entry name" value="WH-like_DNA-bd_sf"/>
</dbReference>
<comment type="caution">
    <text evidence="10">The sequence shown here is derived from an EMBL/GenBank/DDBJ whole genome shotgun (WGS) entry which is preliminary data.</text>
</comment>
<evidence type="ECO:0000313" key="11">
    <source>
        <dbReference type="Proteomes" id="UP000596929"/>
    </source>
</evidence>
<keyword evidence="11" id="KW-1185">Reference proteome</keyword>
<dbReference type="InterPro" id="IPR039420">
    <property type="entry name" value="WalR-like"/>
</dbReference>
<accession>A0ABR7D8V6</accession>
<dbReference type="Gene3D" id="3.40.50.2300">
    <property type="match status" value="1"/>
</dbReference>
<dbReference type="PROSITE" id="PS50110">
    <property type="entry name" value="RESPONSE_REGULATORY"/>
    <property type="match status" value="1"/>
</dbReference>
<feature type="domain" description="Response regulatory" evidence="8">
    <location>
        <begin position="5"/>
        <end position="118"/>
    </location>
</feature>
<evidence type="ECO:0000313" key="10">
    <source>
        <dbReference type="EMBL" id="MBC5627825.1"/>
    </source>
</evidence>
<evidence type="ECO:0000256" key="5">
    <source>
        <dbReference type="ARBA" id="ARBA00024867"/>
    </source>
</evidence>
<keyword evidence="6" id="KW-0597">Phosphoprotein</keyword>
<dbReference type="EMBL" id="JACOOO010000004">
    <property type="protein sequence ID" value="MBC5627825.1"/>
    <property type="molecule type" value="Genomic_DNA"/>
</dbReference>
<feature type="DNA-binding region" description="OmpR/PhoB-type" evidence="7">
    <location>
        <begin position="124"/>
        <end position="227"/>
    </location>
</feature>
<reference evidence="10 11" key="1">
    <citation type="submission" date="2020-08" db="EMBL/GenBank/DDBJ databases">
        <title>Genome public.</title>
        <authorList>
            <person name="Liu C."/>
            <person name="Sun Q."/>
        </authorList>
    </citation>
    <scope>NUCLEOTIDE SEQUENCE [LARGE SCALE GENOMIC DNA]</scope>
    <source>
        <strain evidence="10 11">NSJ-6</strain>
    </source>
</reference>
<dbReference type="PANTHER" id="PTHR48111">
    <property type="entry name" value="REGULATOR OF RPOS"/>
    <property type="match status" value="1"/>
</dbReference>
<organism evidence="10 11">
    <name type="scientific">Clostridium hominis</name>
    <dbReference type="NCBI Taxonomy" id="2763036"/>
    <lineage>
        <taxon>Bacteria</taxon>
        <taxon>Bacillati</taxon>
        <taxon>Bacillota</taxon>
        <taxon>Clostridia</taxon>
        <taxon>Eubacteriales</taxon>
        <taxon>Clostridiaceae</taxon>
        <taxon>Clostridium</taxon>
    </lineage>
</organism>
<dbReference type="PANTHER" id="PTHR48111:SF2">
    <property type="entry name" value="RESPONSE REGULATOR SAER"/>
    <property type="match status" value="1"/>
</dbReference>
<dbReference type="InterPro" id="IPR001867">
    <property type="entry name" value="OmpR/PhoB-type_DNA-bd"/>
</dbReference>
<dbReference type="SMART" id="SM00448">
    <property type="entry name" value="REC"/>
    <property type="match status" value="1"/>
</dbReference>
<dbReference type="Proteomes" id="UP000596929">
    <property type="component" value="Unassembled WGS sequence"/>
</dbReference>
<dbReference type="CDD" id="cd00383">
    <property type="entry name" value="trans_reg_C"/>
    <property type="match status" value="1"/>
</dbReference>
<dbReference type="Pfam" id="PF00486">
    <property type="entry name" value="Trans_reg_C"/>
    <property type="match status" value="1"/>
</dbReference>
<name>A0ABR7D8V6_9CLOT</name>
<dbReference type="RefSeq" id="WP_032119788.1">
    <property type="nucleotide sequence ID" value="NZ_JACOOO010000004.1"/>
</dbReference>
<gene>
    <name evidence="10" type="ORF">H8S20_02855</name>
</gene>